<sequence length="83" mass="8693">MRIATPPIPQEMIAAGPAAARAPWAPNSQPEPMIDPSEAQISPMNPTSHLRPGGPACVAGAASVVPMTLTPAPKRTNIAIWRY</sequence>
<dbReference type="Proteomes" id="UP000181942">
    <property type="component" value="Unassembled WGS sequence"/>
</dbReference>
<feature type="region of interest" description="Disordered" evidence="1">
    <location>
        <begin position="1"/>
        <end position="54"/>
    </location>
</feature>
<dbReference type="EMBL" id="FONR01000005">
    <property type="protein sequence ID" value="SFF28586.1"/>
    <property type="molecule type" value="Genomic_DNA"/>
</dbReference>
<gene>
    <name evidence="2" type="ORF">SAMN02787118_105131</name>
</gene>
<accession>A0A1I2HII5</accession>
<organism evidence="2 3">
    <name type="scientific">Streptomyces mirabilis</name>
    <dbReference type="NCBI Taxonomy" id="68239"/>
    <lineage>
        <taxon>Bacteria</taxon>
        <taxon>Bacillati</taxon>
        <taxon>Actinomycetota</taxon>
        <taxon>Actinomycetes</taxon>
        <taxon>Kitasatosporales</taxon>
        <taxon>Streptomycetaceae</taxon>
        <taxon>Streptomyces</taxon>
    </lineage>
</organism>
<evidence type="ECO:0000256" key="1">
    <source>
        <dbReference type="SAM" id="MobiDB-lite"/>
    </source>
</evidence>
<evidence type="ECO:0000313" key="2">
    <source>
        <dbReference type="EMBL" id="SFF28586.1"/>
    </source>
</evidence>
<feature type="compositionally biased region" description="Low complexity" evidence="1">
    <location>
        <begin position="14"/>
        <end position="26"/>
    </location>
</feature>
<feature type="compositionally biased region" description="Polar residues" evidence="1">
    <location>
        <begin position="39"/>
        <end position="48"/>
    </location>
</feature>
<protein>
    <submittedName>
        <fullName evidence="2">Uncharacterized protein</fullName>
    </submittedName>
</protein>
<evidence type="ECO:0000313" key="3">
    <source>
        <dbReference type="Proteomes" id="UP000181942"/>
    </source>
</evidence>
<name>A0A1I2HII5_9ACTN</name>
<dbReference type="AlphaFoldDB" id="A0A1I2HII5"/>
<reference evidence="2 3" key="1">
    <citation type="submission" date="2016-10" db="EMBL/GenBank/DDBJ databases">
        <authorList>
            <person name="de Groot N.N."/>
        </authorList>
    </citation>
    <scope>NUCLEOTIDE SEQUENCE [LARGE SCALE GENOMIC DNA]</scope>
    <source>
        <strain evidence="2 3">OK461</strain>
    </source>
</reference>
<proteinExistence type="predicted"/>